<reference evidence="2" key="1">
    <citation type="journal article" date="2019" name="bioRxiv">
        <title>The Genome of the Zebra Mussel, Dreissena polymorpha: A Resource for Invasive Species Research.</title>
        <authorList>
            <person name="McCartney M.A."/>
            <person name="Auch B."/>
            <person name="Kono T."/>
            <person name="Mallez S."/>
            <person name="Zhang Y."/>
            <person name="Obille A."/>
            <person name="Becker A."/>
            <person name="Abrahante J.E."/>
            <person name="Garbe J."/>
            <person name="Badalamenti J.P."/>
            <person name="Herman A."/>
            <person name="Mangelson H."/>
            <person name="Liachko I."/>
            <person name="Sullivan S."/>
            <person name="Sone E.D."/>
            <person name="Koren S."/>
            <person name="Silverstein K.A.T."/>
            <person name="Beckman K.B."/>
            <person name="Gohl D.M."/>
        </authorList>
    </citation>
    <scope>NUCLEOTIDE SEQUENCE</scope>
    <source>
        <strain evidence="2">Duluth1</strain>
        <tissue evidence="2">Whole animal</tissue>
    </source>
</reference>
<sequence length="95" mass="10725">MAQQLSFKYIIEECESEDPKEAGSDDEEANLDENEINKRCVLRKRNGGSSRSLNRSSMVYDSIVKDADVPRQAMGEMQQPRPFTHASVMCLALPM</sequence>
<feature type="compositionally biased region" description="Acidic residues" evidence="1">
    <location>
        <begin position="24"/>
        <end position="34"/>
    </location>
</feature>
<proteinExistence type="predicted"/>
<evidence type="ECO:0000256" key="1">
    <source>
        <dbReference type="SAM" id="MobiDB-lite"/>
    </source>
</evidence>
<dbReference type="Proteomes" id="UP000828390">
    <property type="component" value="Unassembled WGS sequence"/>
</dbReference>
<keyword evidence="3" id="KW-1185">Reference proteome</keyword>
<comment type="caution">
    <text evidence="2">The sequence shown here is derived from an EMBL/GenBank/DDBJ whole genome shotgun (WGS) entry which is preliminary data.</text>
</comment>
<gene>
    <name evidence="2" type="ORF">DPMN_152147</name>
</gene>
<organism evidence="2 3">
    <name type="scientific">Dreissena polymorpha</name>
    <name type="common">Zebra mussel</name>
    <name type="synonym">Mytilus polymorpha</name>
    <dbReference type="NCBI Taxonomy" id="45954"/>
    <lineage>
        <taxon>Eukaryota</taxon>
        <taxon>Metazoa</taxon>
        <taxon>Spiralia</taxon>
        <taxon>Lophotrochozoa</taxon>
        <taxon>Mollusca</taxon>
        <taxon>Bivalvia</taxon>
        <taxon>Autobranchia</taxon>
        <taxon>Heteroconchia</taxon>
        <taxon>Euheterodonta</taxon>
        <taxon>Imparidentia</taxon>
        <taxon>Neoheterodontei</taxon>
        <taxon>Myida</taxon>
        <taxon>Dreissenoidea</taxon>
        <taxon>Dreissenidae</taxon>
        <taxon>Dreissena</taxon>
    </lineage>
</organism>
<evidence type="ECO:0000313" key="2">
    <source>
        <dbReference type="EMBL" id="KAH3798547.1"/>
    </source>
</evidence>
<evidence type="ECO:0000313" key="3">
    <source>
        <dbReference type="Proteomes" id="UP000828390"/>
    </source>
</evidence>
<accession>A0A9D4J827</accession>
<dbReference type="AlphaFoldDB" id="A0A9D4J827"/>
<reference evidence="2" key="2">
    <citation type="submission" date="2020-11" db="EMBL/GenBank/DDBJ databases">
        <authorList>
            <person name="McCartney M.A."/>
            <person name="Auch B."/>
            <person name="Kono T."/>
            <person name="Mallez S."/>
            <person name="Becker A."/>
            <person name="Gohl D.M."/>
            <person name="Silverstein K.A.T."/>
            <person name="Koren S."/>
            <person name="Bechman K.B."/>
            <person name="Herman A."/>
            <person name="Abrahante J.E."/>
            <person name="Garbe J."/>
        </authorList>
    </citation>
    <scope>NUCLEOTIDE SEQUENCE</scope>
    <source>
        <strain evidence="2">Duluth1</strain>
        <tissue evidence="2">Whole animal</tissue>
    </source>
</reference>
<protein>
    <submittedName>
        <fullName evidence="2">Uncharacterized protein</fullName>
    </submittedName>
</protein>
<feature type="region of interest" description="Disordered" evidence="1">
    <location>
        <begin position="16"/>
        <end position="37"/>
    </location>
</feature>
<name>A0A9D4J827_DREPO</name>
<dbReference type="EMBL" id="JAIWYP010000007">
    <property type="protein sequence ID" value="KAH3798547.1"/>
    <property type="molecule type" value="Genomic_DNA"/>
</dbReference>